<dbReference type="PANTHER" id="PTHR42695:SF5">
    <property type="entry name" value="GLUTAMINE AMIDOTRANSFERASE YLR126C-RELATED"/>
    <property type="match status" value="1"/>
</dbReference>
<dbReference type="PROSITE" id="PS51273">
    <property type="entry name" value="GATASE_TYPE_1"/>
    <property type="match status" value="1"/>
</dbReference>
<evidence type="ECO:0000313" key="3">
    <source>
        <dbReference type="Proteomes" id="UP001157114"/>
    </source>
</evidence>
<feature type="domain" description="Glutamine amidotransferase" evidence="1">
    <location>
        <begin position="25"/>
        <end position="182"/>
    </location>
</feature>
<accession>A0ABQ6GJY8</accession>
<sequence>MNILAFRHFDFDDSSAFSEWAQWGGHELTVVDPEVSLEREWLDSTDLLLILGGPMSIYQEKEYPWLAEEKRFVKSAMDRHIKIIGICFGAQMLAELLGAKVYRHTAKEIGWHRIERTGEEHPWLSQMPSQFHSFQWHGDTFDLPEGARLLARSEACGHQAFAYGDHVLALQFHLETSPACMEQMLTRWSGELVDSPYIQTAEQIRGNMFRAADSFQMLHQVLDQATRIQAKA</sequence>
<evidence type="ECO:0000313" key="2">
    <source>
        <dbReference type="EMBL" id="GLX71244.1"/>
    </source>
</evidence>
<dbReference type="CDD" id="cd01741">
    <property type="entry name" value="GATase1_1"/>
    <property type="match status" value="1"/>
</dbReference>
<dbReference type="InterPro" id="IPR017926">
    <property type="entry name" value="GATASE"/>
</dbReference>
<comment type="caution">
    <text evidence="2">The sequence shown here is derived from an EMBL/GenBank/DDBJ whole genome shotgun (WGS) entry which is preliminary data.</text>
</comment>
<name>A0ABQ6GJY8_9BACL</name>
<dbReference type="Pfam" id="PF00117">
    <property type="entry name" value="GATase"/>
    <property type="match status" value="1"/>
</dbReference>
<organism evidence="2 3">
    <name type="scientific">Paenibacillus glycanilyticus</name>
    <dbReference type="NCBI Taxonomy" id="126569"/>
    <lineage>
        <taxon>Bacteria</taxon>
        <taxon>Bacillati</taxon>
        <taxon>Bacillota</taxon>
        <taxon>Bacilli</taxon>
        <taxon>Bacillales</taxon>
        <taxon>Paenibacillaceae</taxon>
        <taxon>Paenibacillus</taxon>
    </lineage>
</organism>
<proteinExistence type="predicted"/>
<dbReference type="InterPro" id="IPR029062">
    <property type="entry name" value="Class_I_gatase-like"/>
</dbReference>
<reference evidence="2 3" key="1">
    <citation type="submission" date="2023-03" db="EMBL/GenBank/DDBJ databases">
        <title>Draft genome sequence of the bacteria which degrade cell wall of Tricholomamatutake.</title>
        <authorList>
            <person name="Konishi Y."/>
            <person name="Fukuta Y."/>
            <person name="Shirasaka N."/>
        </authorList>
    </citation>
    <scope>NUCLEOTIDE SEQUENCE [LARGE SCALE GENOMIC DNA]</scope>
    <source>
        <strain evidence="3">mu1</strain>
    </source>
</reference>
<dbReference type="InterPro" id="IPR044992">
    <property type="entry name" value="ChyE-like"/>
</dbReference>
<gene>
    <name evidence="2" type="ORF">MU1_55930</name>
</gene>
<protein>
    <submittedName>
        <fullName evidence="2">Amidotransferase</fullName>
    </submittedName>
</protein>
<dbReference type="RefSeq" id="WP_284242046.1">
    <property type="nucleotide sequence ID" value="NZ_BSSQ01000028.1"/>
</dbReference>
<dbReference type="EMBL" id="BSSQ01000028">
    <property type="protein sequence ID" value="GLX71244.1"/>
    <property type="molecule type" value="Genomic_DNA"/>
</dbReference>
<dbReference type="Gene3D" id="3.40.50.880">
    <property type="match status" value="1"/>
</dbReference>
<dbReference type="SUPFAM" id="SSF52317">
    <property type="entry name" value="Class I glutamine amidotransferase-like"/>
    <property type="match status" value="1"/>
</dbReference>
<keyword evidence="3" id="KW-1185">Reference proteome</keyword>
<dbReference type="Proteomes" id="UP001157114">
    <property type="component" value="Unassembled WGS sequence"/>
</dbReference>
<evidence type="ECO:0000259" key="1">
    <source>
        <dbReference type="Pfam" id="PF00117"/>
    </source>
</evidence>
<dbReference type="PANTHER" id="PTHR42695">
    <property type="entry name" value="GLUTAMINE AMIDOTRANSFERASE YLR126C-RELATED"/>
    <property type="match status" value="1"/>
</dbReference>